<comment type="cofactor">
    <cofactor evidence="1">
        <name>Mg(2+)</name>
        <dbReference type="ChEBI" id="CHEBI:18420"/>
    </cofactor>
</comment>
<evidence type="ECO:0000259" key="2">
    <source>
        <dbReference type="Pfam" id="PF05970"/>
    </source>
</evidence>
<keyword evidence="1" id="KW-0233">DNA recombination</keyword>
<proteinExistence type="inferred from homology"/>
<name>A0A9J5ZT88_SOLCO</name>
<dbReference type="Gene3D" id="3.40.50.300">
    <property type="entry name" value="P-loop containing nucleotide triphosphate hydrolases"/>
    <property type="match status" value="1"/>
</dbReference>
<evidence type="ECO:0000313" key="4">
    <source>
        <dbReference type="Proteomes" id="UP000824120"/>
    </source>
</evidence>
<dbReference type="GO" id="GO:0006281">
    <property type="term" value="P:DNA repair"/>
    <property type="evidence" value="ECO:0007669"/>
    <property type="project" value="UniProtKB-KW"/>
</dbReference>
<dbReference type="InterPro" id="IPR027417">
    <property type="entry name" value="P-loop_NTPase"/>
</dbReference>
<organism evidence="3 4">
    <name type="scientific">Solanum commersonii</name>
    <name type="common">Commerson's wild potato</name>
    <name type="synonym">Commerson's nightshade</name>
    <dbReference type="NCBI Taxonomy" id="4109"/>
    <lineage>
        <taxon>Eukaryota</taxon>
        <taxon>Viridiplantae</taxon>
        <taxon>Streptophyta</taxon>
        <taxon>Embryophyta</taxon>
        <taxon>Tracheophyta</taxon>
        <taxon>Spermatophyta</taxon>
        <taxon>Magnoliopsida</taxon>
        <taxon>eudicotyledons</taxon>
        <taxon>Gunneridae</taxon>
        <taxon>Pentapetalae</taxon>
        <taxon>asterids</taxon>
        <taxon>lamiids</taxon>
        <taxon>Solanales</taxon>
        <taxon>Solanaceae</taxon>
        <taxon>Solanoideae</taxon>
        <taxon>Solaneae</taxon>
        <taxon>Solanum</taxon>
    </lineage>
</organism>
<dbReference type="InterPro" id="IPR010285">
    <property type="entry name" value="DNA_helicase_pif1-like_DEAD"/>
</dbReference>
<dbReference type="EMBL" id="JACXVP010000003">
    <property type="protein sequence ID" value="KAG5615400.1"/>
    <property type="molecule type" value="Genomic_DNA"/>
</dbReference>
<dbReference type="GO" id="GO:0016787">
    <property type="term" value="F:hydrolase activity"/>
    <property type="evidence" value="ECO:0007669"/>
    <property type="project" value="UniProtKB-KW"/>
</dbReference>
<evidence type="ECO:0000313" key="3">
    <source>
        <dbReference type="EMBL" id="KAG5615400.1"/>
    </source>
</evidence>
<dbReference type="EC" id="5.6.2.3" evidence="1"/>
<dbReference type="GO" id="GO:0006310">
    <property type="term" value="P:DNA recombination"/>
    <property type="evidence" value="ECO:0007669"/>
    <property type="project" value="UniProtKB-KW"/>
</dbReference>
<comment type="catalytic activity">
    <reaction evidence="1">
        <text>ATP + H2O = ADP + phosphate + H(+)</text>
        <dbReference type="Rhea" id="RHEA:13065"/>
        <dbReference type="ChEBI" id="CHEBI:15377"/>
        <dbReference type="ChEBI" id="CHEBI:15378"/>
        <dbReference type="ChEBI" id="CHEBI:30616"/>
        <dbReference type="ChEBI" id="CHEBI:43474"/>
        <dbReference type="ChEBI" id="CHEBI:456216"/>
        <dbReference type="EC" id="5.6.2.3"/>
    </reaction>
</comment>
<keyword evidence="1" id="KW-0067">ATP-binding</keyword>
<dbReference type="Pfam" id="PF05970">
    <property type="entry name" value="PIF1"/>
    <property type="match status" value="1"/>
</dbReference>
<gene>
    <name evidence="3" type="ORF">H5410_015224</name>
</gene>
<dbReference type="SUPFAM" id="SSF52540">
    <property type="entry name" value="P-loop containing nucleoside triphosphate hydrolases"/>
    <property type="match status" value="1"/>
</dbReference>
<keyword evidence="1" id="KW-0234">DNA repair</keyword>
<dbReference type="PANTHER" id="PTHR10492:SF94">
    <property type="entry name" value="ATP-DEPENDENT DNA HELICASE"/>
    <property type="match status" value="1"/>
</dbReference>
<keyword evidence="1" id="KW-0547">Nucleotide-binding</keyword>
<keyword evidence="4" id="KW-1185">Reference proteome</keyword>
<accession>A0A9J5ZT88</accession>
<dbReference type="GO" id="GO:0043139">
    <property type="term" value="F:5'-3' DNA helicase activity"/>
    <property type="evidence" value="ECO:0007669"/>
    <property type="project" value="UniProtKB-EC"/>
</dbReference>
<dbReference type="Proteomes" id="UP000824120">
    <property type="component" value="Chromosome 3"/>
</dbReference>
<keyword evidence="1" id="KW-0378">Hydrolase</keyword>
<dbReference type="AlphaFoldDB" id="A0A9J5ZT88"/>
<dbReference type="PANTHER" id="PTHR10492">
    <property type="match status" value="1"/>
</dbReference>
<feature type="domain" description="DNA helicase Pif1-like DEAD-box helicase" evidence="2">
    <location>
        <begin position="62"/>
        <end position="242"/>
    </location>
</feature>
<comment type="caution">
    <text evidence="3">The sequence shown here is derived from an EMBL/GenBank/DDBJ whole genome shotgun (WGS) entry which is preliminary data.</text>
</comment>
<keyword evidence="1" id="KW-0347">Helicase</keyword>
<dbReference type="GO" id="GO:0005524">
    <property type="term" value="F:ATP binding"/>
    <property type="evidence" value="ECO:0007669"/>
    <property type="project" value="UniProtKB-KW"/>
</dbReference>
<comment type="similarity">
    <text evidence="1">Belongs to the helicase family.</text>
</comment>
<protein>
    <recommendedName>
        <fullName evidence="1">ATP-dependent DNA helicase</fullName>
        <ecNumber evidence="1">5.6.2.3</ecNumber>
    </recommendedName>
</protein>
<sequence>MSEYFQRRHSSTTEAQLQCTLKSINYYLESMGQSQTKQQECREIIEELSVKVPVEDVDTQSKLNQEQTQIFNTILGRANLGIPRLFFVNRLGGTGKTFIYRALLDKAKGMIALTSATSGVAAAISPRGRIAHSRFGIPLQENETTMTNMSKEGGGAKLIRQAKLLIWDEEHMAKRHTIETVDRSFRDIMDSDIPFGGKVMVFGGDFRQVLSIVPKSTRAKKVDASLVRSYLWPLMKKFNFQQICEPEPIQLSVSFCFVLEMEKRLQ</sequence>
<keyword evidence="1" id="KW-0227">DNA damage</keyword>
<dbReference type="OrthoDB" id="1263365at2759"/>
<dbReference type="GO" id="GO:0000723">
    <property type="term" value="P:telomere maintenance"/>
    <property type="evidence" value="ECO:0007669"/>
    <property type="project" value="InterPro"/>
</dbReference>
<reference evidence="3 4" key="1">
    <citation type="submission" date="2020-09" db="EMBL/GenBank/DDBJ databases">
        <title>De no assembly of potato wild relative species, Solanum commersonii.</title>
        <authorList>
            <person name="Cho K."/>
        </authorList>
    </citation>
    <scope>NUCLEOTIDE SEQUENCE [LARGE SCALE GENOMIC DNA]</scope>
    <source>
        <strain evidence="3">LZ3.2</strain>
        <tissue evidence="3">Leaf</tissue>
    </source>
</reference>
<evidence type="ECO:0000256" key="1">
    <source>
        <dbReference type="RuleBase" id="RU363044"/>
    </source>
</evidence>